<keyword evidence="2" id="KW-1185">Reference proteome</keyword>
<dbReference type="EMBL" id="MU274901">
    <property type="protein sequence ID" value="KAI0093943.1"/>
    <property type="molecule type" value="Genomic_DNA"/>
</dbReference>
<proteinExistence type="predicted"/>
<name>A0ACB8UHU9_9APHY</name>
<evidence type="ECO:0000313" key="2">
    <source>
        <dbReference type="Proteomes" id="UP001055072"/>
    </source>
</evidence>
<evidence type="ECO:0000313" key="1">
    <source>
        <dbReference type="EMBL" id="KAI0093943.1"/>
    </source>
</evidence>
<dbReference type="Proteomes" id="UP001055072">
    <property type="component" value="Unassembled WGS sequence"/>
</dbReference>
<organism evidence="1 2">
    <name type="scientific">Irpex rosettiformis</name>
    <dbReference type="NCBI Taxonomy" id="378272"/>
    <lineage>
        <taxon>Eukaryota</taxon>
        <taxon>Fungi</taxon>
        <taxon>Dikarya</taxon>
        <taxon>Basidiomycota</taxon>
        <taxon>Agaricomycotina</taxon>
        <taxon>Agaricomycetes</taxon>
        <taxon>Polyporales</taxon>
        <taxon>Irpicaceae</taxon>
        <taxon>Irpex</taxon>
    </lineage>
</organism>
<comment type="caution">
    <text evidence="1">The sequence shown here is derived from an EMBL/GenBank/DDBJ whole genome shotgun (WGS) entry which is preliminary data.</text>
</comment>
<gene>
    <name evidence="1" type="ORF">BDY19DRAFT_989468</name>
</gene>
<accession>A0ACB8UHU9</accession>
<sequence length="481" mass="53880">MATTLRLDHDGDDDDDDIQFLYQSNDAIECPACHRNLSHLTTEQRNAHCNDHFIEPQAGPSTTLQPNGHKTGKTRQMFKPRSFSSKSSNTLKEDRDIFWCASYDISPPPNFTPGLIPLIKKSLIKSHSKGTTQKAYLCSPTAVHVESEGWDKGWGCGYRNYLMASAALMDQERQPRYSTLLDSPSPPGVRRLQALIEEAWKEGYDEEGANQLKHKLSGTSKWIGTAELYVAFTYRGIPARLVDFELHKQGPELLVNWIIAYFSQGEATTRHGNINQALLGASSVVVTDKPPIVLQHSGHSRTIIGFERKKDGSINLLVFDPSRRILSWIRQLAISKHPSQAPPRQAQSSRGPSKHKLSPSKLADKVFHPQHGVRKRNGSYASIKNTSITSAKRVRAGDEPIVISDDELEPAGVRADASKCVRAYPSEVDWNKLAEVFRVKARSLEKKDKYQVLYFPMTEPLATLERQSHKTVTSQRIPPPV</sequence>
<protein>
    <submittedName>
        <fullName evidence="1">Peptidase family C78-domain-containing protein</fullName>
    </submittedName>
</protein>
<reference evidence="1" key="1">
    <citation type="journal article" date="2021" name="Environ. Microbiol.">
        <title>Gene family expansions and transcriptome signatures uncover fungal adaptations to wood decay.</title>
        <authorList>
            <person name="Hage H."/>
            <person name="Miyauchi S."/>
            <person name="Viragh M."/>
            <person name="Drula E."/>
            <person name="Min B."/>
            <person name="Chaduli D."/>
            <person name="Navarro D."/>
            <person name="Favel A."/>
            <person name="Norest M."/>
            <person name="Lesage-Meessen L."/>
            <person name="Balint B."/>
            <person name="Merenyi Z."/>
            <person name="de Eugenio L."/>
            <person name="Morin E."/>
            <person name="Martinez A.T."/>
            <person name="Baldrian P."/>
            <person name="Stursova M."/>
            <person name="Martinez M.J."/>
            <person name="Novotny C."/>
            <person name="Magnuson J.K."/>
            <person name="Spatafora J.W."/>
            <person name="Maurice S."/>
            <person name="Pangilinan J."/>
            <person name="Andreopoulos W."/>
            <person name="LaButti K."/>
            <person name="Hundley H."/>
            <person name="Na H."/>
            <person name="Kuo A."/>
            <person name="Barry K."/>
            <person name="Lipzen A."/>
            <person name="Henrissat B."/>
            <person name="Riley R."/>
            <person name="Ahrendt S."/>
            <person name="Nagy L.G."/>
            <person name="Grigoriev I.V."/>
            <person name="Martin F."/>
            <person name="Rosso M.N."/>
        </authorList>
    </citation>
    <scope>NUCLEOTIDE SEQUENCE</scope>
    <source>
        <strain evidence="1">CBS 384.51</strain>
    </source>
</reference>